<dbReference type="OrthoDB" id="6160311at2759"/>
<evidence type="ECO:0000256" key="8">
    <source>
        <dbReference type="ARBA" id="ARBA00023273"/>
    </source>
</evidence>
<dbReference type="InterPro" id="IPR013602">
    <property type="entry name" value="Dynein_heavy_linker"/>
</dbReference>
<comment type="subcellular location">
    <subcellularLocation>
        <location evidence="2">Cell projection</location>
    </subcellularLocation>
    <subcellularLocation>
        <location evidence="1">Cytoplasm</location>
        <location evidence="1">Cytoskeleton</location>
    </subcellularLocation>
</comment>
<accession>A0A8T0DLE1</accession>
<dbReference type="EMBL" id="JTDF01002493">
    <property type="protein sequence ID" value="KAF8568739.1"/>
    <property type="molecule type" value="Genomic_DNA"/>
</dbReference>
<protein>
    <recommendedName>
        <fullName evidence="9">Dynein heavy chain linker domain-containing protein</fullName>
    </recommendedName>
</protein>
<evidence type="ECO:0000313" key="10">
    <source>
        <dbReference type="EMBL" id="KAF8568739.1"/>
    </source>
</evidence>
<organism evidence="10 11">
    <name type="scientific">Paragonimus westermani</name>
    <dbReference type="NCBI Taxonomy" id="34504"/>
    <lineage>
        <taxon>Eukaryota</taxon>
        <taxon>Metazoa</taxon>
        <taxon>Spiralia</taxon>
        <taxon>Lophotrochozoa</taxon>
        <taxon>Platyhelminthes</taxon>
        <taxon>Trematoda</taxon>
        <taxon>Digenea</taxon>
        <taxon>Plagiorchiida</taxon>
        <taxon>Troglotremata</taxon>
        <taxon>Troglotrematidae</taxon>
        <taxon>Paragonimus</taxon>
    </lineage>
</organism>
<evidence type="ECO:0000256" key="3">
    <source>
        <dbReference type="ARBA" id="ARBA00022490"/>
    </source>
</evidence>
<keyword evidence="3" id="KW-0963">Cytoplasm</keyword>
<dbReference type="Proteomes" id="UP000699462">
    <property type="component" value="Unassembled WGS sequence"/>
</dbReference>
<dbReference type="GO" id="GO:0042995">
    <property type="term" value="C:cell projection"/>
    <property type="evidence" value="ECO:0007669"/>
    <property type="project" value="UniProtKB-SubCell"/>
</dbReference>
<dbReference type="PANTHER" id="PTHR22878">
    <property type="entry name" value="DYNEIN HEAVY CHAIN 6, AXONEMAL-LIKE-RELATED"/>
    <property type="match status" value="1"/>
</dbReference>
<evidence type="ECO:0000256" key="5">
    <source>
        <dbReference type="ARBA" id="ARBA00023017"/>
    </source>
</evidence>
<sequence>MLEILSETKDPTRVQPHLKKCFEGIASLTFTEDLDITHIRSSENEIVELKDVISTSKARGAVEKWLLELEEDMITSVHLANSNALEDYLQTS</sequence>
<keyword evidence="5" id="KW-0243">Dynein</keyword>
<keyword evidence="8" id="KW-0966">Cell projection</keyword>
<dbReference type="PANTHER" id="PTHR22878:SF66">
    <property type="entry name" value="DYNEIN AXONEMAL HEAVY CHAIN 7"/>
    <property type="match status" value="1"/>
</dbReference>
<dbReference type="GO" id="GO:0007018">
    <property type="term" value="P:microtubule-based movement"/>
    <property type="evidence" value="ECO:0007669"/>
    <property type="project" value="InterPro"/>
</dbReference>
<evidence type="ECO:0000256" key="2">
    <source>
        <dbReference type="ARBA" id="ARBA00004316"/>
    </source>
</evidence>
<dbReference type="Gene3D" id="3.20.180.20">
    <property type="entry name" value="Dynein heavy chain, N-terminal domain 2"/>
    <property type="match status" value="1"/>
</dbReference>
<dbReference type="InterPro" id="IPR042228">
    <property type="entry name" value="Dynein_linker_3"/>
</dbReference>
<dbReference type="Pfam" id="PF08393">
    <property type="entry name" value="DHC_N2"/>
    <property type="match status" value="1"/>
</dbReference>
<comment type="caution">
    <text evidence="10">The sequence shown here is derived from an EMBL/GenBank/DDBJ whole genome shotgun (WGS) entry which is preliminary data.</text>
</comment>
<evidence type="ECO:0000256" key="7">
    <source>
        <dbReference type="ARBA" id="ARBA00023212"/>
    </source>
</evidence>
<evidence type="ECO:0000256" key="1">
    <source>
        <dbReference type="ARBA" id="ARBA00004245"/>
    </source>
</evidence>
<gene>
    <name evidence="10" type="ORF">P879_07697</name>
</gene>
<dbReference type="FunFam" id="3.20.180.20:FF:000003">
    <property type="entry name" value="Dynein heavy chain 12, axonemal"/>
    <property type="match status" value="1"/>
</dbReference>
<evidence type="ECO:0000256" key="4">
    <source>
        <dbReference type="ARBA" id="ARBA00022741"/>
    </source>
</evidence>
<dbReference type="GO" id="GO:0051959">
    <property type="term" value="F:dynein light intermediate chain binding"/>
    <property type="evidence" value="ECO:0007669"/>
    <property type="project" value="InterPro"/>
</dbReference>
<reference evidence="10 11" key="1">
    <citation type="submission" date="2019-07" db="EMBL/GenBank/DDBJ databases">
        <title>Annotation for the trematode Paragonimus westermani.</title>
        <authorList>
            <person name="Choi Y.-J."/>
        </authorList>
    </citation>
    <scope>NUCLEOTIDE SEQUENCE [LARGE SCALE GENOMIC DNA]</scope>
    <source>
        <strain evidence="10">180907_Pwestermani</strain>
    </source>
</reference>
<keyword evidence="4" id="KW-0547">Nucleotide-binding</keyword>
<proteinExistence type="predicted"/>
<keyword evidence="11" id="KW-1185">Reference proteome</keyword>
<dbReference type="GO" id="GO:0030286">
    <property type="term" value="C:dynein complex"/>
    <property type="evidence" value="ECO:0007669"/>
    <property type="project" value="UniProtKB-KW"/>
</dbReference>
<dbReference type="GO" id="GO:0000166">
    <property type="term" value="F:nucleotide binding"/>
    <property type="evidence" value="ECO:0007669"/>
    <property type="project" value="UniProtKB-KW"/>
</dbReference>
<evidence type="ECO:0000256" key="6">
    <source>
        <dbReference type="ARBA" id="ARBA00023054"/>
    </source>
</evidence>
<keyword evidence="6" id="KW-0175">Coiled coil</keyword>
<evidence type="ECO:0000313" key="11">
    <source>
        <dbReference type="Proteomes" id="UP000699462"/>
    </source>
</evidence>
<evidence type="ECO:0000259" key="9">
    <source>
        <dbReference type="Pfam" id="PF08393"/>
    </source>
</evidence>
<dbReference type="GO" id="GO:0045505">
    <property type="term" value="F:dynein intermediate chain binding"/>
    <property type="evidence" value="ECO:0007669"/>
    <property type="project" value="InterPro"/>
</dbReference>
<dbReference type="InterPro" id="IPR026983">
    <property type="entry name" value="DHC"/>
</dbReference>
<feature type="domain" description="Dynein heavy chain linker" evidence="9">
    <location>
        <begin position="1"/>
        <end position="79"/>
    </location>
</feature>
<dbReference type="AlphaFoldDB" id="A0A8T0DLE1"/>
<name>A0A8T0DLE1_9TREM</name>
<keyword evidence="7" id="KW-0206">Cytoskeleton</keyword>